<feature type="compositionally biased region" description="Basic and acidic residues" evidence="1">
    <location>
        <begin position="34"/>
        <end position="45"/>
    </location>
</feature>
<reference evidence="2" key="2">
    <citation type="submission" date="2018-03" db="EMBL/GenBank/DDBJ databases">
        <title>The Triticum urartu genome reveals the dynamic nature of wheat genome evolution.</title>
        <authorList>
            <person name="Ling H."/>
            <person name="Ma B."/>
            <person name="Shi X."/>
            <person name="Liu H."/>
            <person name="Dong L."/>
            <person name="Sun H."/>
            <person name="Cao Y."/>
            <person name="Gao Q."/>
            <person name="Zheng S."/>
            <person name="Li Y."/>
            <person name="Yu Y."/>
            <person name="Du H."/>
            <person name="Qi M."/>
            <person name="Li Y."/>
            <person name="Yu H."/>
            <person name="Cui Y."/>
            <person name="Wang N."/>
            <person name="Chen C."/>
            <person name="Wu H."/>
            <person name="Zhao Y."/>
            <person name="Zhang J."/>
            <person name="Li Y."/>
            <person name="Zhou W."/>
            <person name="Zhang B."/>
            <person name="Hu W."/>
            <person name="Eijk M."/>
            <person name="Tang J."/>
            <person name="Witsenboer H."/>
            <person name="Zhao S."/>
            <person name="Li Z."/>
            <person name="Zhang A."/>
            <person name="Wang D."/>
            <person name="Liang C."/>
        </authorList>
    </citation>
    <scope>NUCLEOTIDE SEQUENCE [LARGE SCALE GENOMIC DNA]</scope>
    <source>
        <strain evidence="2">cv. G1812</strain>
    </source>
</reference>
<dbReference type="Proteomes" id="UP000015106">
    <property type="component" value="Chromosome 6"/>
</dbReference>
<dbReference type="Gramene" id="TuG1812G0600002721.01.T01">
    <property type="protein sequence ID" value="TuG1812G0600002721.01.T01"/>
    <property type="gene ID" value="TuG1812G0600002721.01"/>
</dbReference>
<evidence type="ECO:0000313" key="2">
    <source>
        <dbReference type="EnsemblPlants" id="TuG1812G0600002721.01.T01"/>
    </source>
</evidence>
<dbReference type="AlphaFoldDB" id="A0A8R7UYD4"/>
<dbReference type="EnsemblPlants" id="TuG1812G0600002721.01.T01">
    <property type="protein sequence ID" value="TuG1812G0600002721.01.T01"/>
    <property type="gene ID" value="TuG1812G0600002721.01"/>
</dbReference>
<feature type="region of interest" description="Disordered" evidence="1">
    <location>
        <begin position="1"/>
        <end position="70"/>
    </location>
</feature>
<protein>
    <submittedName>
        <fullName evidence="2">Uncharacterized protein</fullName>
    </submittedName>
</protein>
<organism evidence="2 3">
    <name type="scientific">Triticum urartu</name>
    <name type="common">Red wild einkorn</name>
    <name type="synonym">Crithodium urartu</name>
    <dbReference type="NCBI Taxonomy" id="4572"/>
    <lineage>
        <taxon>Eukaryota</taxon>
        <taxon>Viridiplantae</taxon>
        <taxon>Streptophyta</taxon>
        <taxon>Embryophyta</taxon>
        <taxon>Tracheophyta</taxon>
        <taxon>Spermatophyta</taxon>
        <taxon>Magnoliopsida</taxon>
        <taxon>Liliopsida</taxon>
        <taxon>Poales</taxon>
        <taxon>Poaceae</taxon>
        <taxon>BOP clade</taxon>
        <taxon>Pooideae</taxon>
        <taxon>Triticodae</taxon>
        <taxon>Triticeae</taxon>
        <taxon>Triticinae</taxon>
        <taxon>Triticum</taxon>
    </lineage>
</organism>
<sequence>MVIPGMVPVVDDGSAKAPRWVDAGASDGDGGQVDQEHREPNRQRGQDLNMGVSGIPLGISSRENGVDQDEGANDLSAKAIALGVATGDYIGAATVAHVQTLLEALHHSSSTDGP</sequence>
<evidence type="ECO:0000256" key="1">
    <source>
        <dbReference type="SAM" id="MobiDB-lite"/>
    </source>
</evidence>
<keyword evidence="3" id="KW-1185">Reference proteome</keyword>
<accession>A0A8R7UYD4</accession>
<reference evidence="2" key="3">
    <citation type="submission" date="2022-06" db="UniProtKB">
        <authorList>
            <consortium name="EnsemblPlants"/>
        </authorList>
    </citation>
    <scope>IDENTIFICATION</scope>
</reference>
<evidence type="ECO:0000313" key="3">
    <source>
        <dbReference type="Proteomes" id="UP000015106"/>
    </source>
</evidence>
<proteinExistence type="predicted"/>
<name>A0A8R7UYD4_TRIUA</name>
<reference evidence="3" key="1">
    <citation type="journal article" date="2013" name="Nature">
        <title>Draft genome of the wheat A-genome progenitor Triticum urartu.</title>
        <authorList>
            <person name="Ling H.Q."/>
            <person name="Zhao S."/>
            <person name="Liu D."/>
            <person name="Wang J."/>
            <person name="Sun H."/>
            <person name="Zhang C."/>
            <person name="Fan H."/>
            <person name="Li D."/>
            <person name="Dong L."/>
            <person name="Tao Y."/>
            <person name="Gao C."/>
            <person name="Wu H."/>
            <person name="Li Y."/>
            <person name="Cui Y."/>
            <person name="Guo X."/>
            <person name="Zheng S."/>
            <person name="Wang B."/>
            <person name="Yu K."/>
            <person name="Liang Q."/>
            <person name="Yang W."/>
            <person name="Lou X."/>
            <person name="Chen J."/>
            <person name="Feng M."/>
            <person name="Jian J."/>
            <person name="Zhang X."/>
            <person name="Luo G."/>
            <person name="Jiang Y."/>
            <person name="Liu J."/>
            <person name="Wang Z."/>
            <person name="Sha Y."/>
            <person name="Zhang B."/>
            <person name="Wu H."/>
            <person name="Tang D."/>
            <person name="Shen Q."/>
            <person name="Xue P."/>
            <person name="Zou S."/>
            <person name="Wang X."/>
            <person name="Liu X."/>
            <person name="Wang F."/>
            <person name="Yang Y."/>
            <person name="An X."/>
            <person name="Dong Z."/>
            <person name="Zhang K."/>
            <person name="Zhang X."/>
            <person name="Luo M.C."/>
            <person name="Dvorak J."/>
            <person name="Tong Y."/>
            <person name="Wang J."/>
            <person name="Yang H."/>
            <person name="Li Z."/>
            <person name="Wang D."/>
            <person name="Zhang A."/>
            <person name="Wang J."/>
        </authorList>
    </citation>
    <scope>NUCLEOTIDE SEQUENCE</scope>
    <source>
        <strain evidence="3">cv. G1812</strain>
    </source>
</reference>